<protein>
    <submittedName>
        <fullName evidence="1">Uncharacterized protein</fullName>
    </submittedName>
</protein>
<name>A0ACC6KZC5_9SPHI</name>
<proteinExistence type="predicted"/>
<dbReference type="Proteomes" id="UP001246858">
    <property type="component" value="Unassembled WGS sequence"/>
</dbReference>
<comment type="caution">
    <text evidence="1">The sequence shown here is derived from an EMBL/GenBank/DDBJ whole genome shotgun (WGS) entry which is preliminary data.</text>
</comment>
<organism evidence="1 2">
    <name type="scientific">Pedobacter africanus</name>
    <dbReference type="NCBI Taxonomy" id="151894"/>
    <lineage>
        <taxon>Bacteria</taxon>
        <taxon>Pseudomonadati</taxon>
        <taxon>Bacteroidota</taxon>
        <taxon>Sphingobacteriia</taxon>
        <taxon>Sphingobacteriales</taxon>
        <taxon>Sphingobacteriaceae</taxon>
        <taxon>Pedobacter</taxon>
    </lineage>
</organism>
<gene>
    <name evidence="1" type="ORF">J2X78_003100</name>
</gene>
<feature type="non-terminal residue" evidence="1">
    <location>
        <position position="1"/>
    </location>
</feature>
<accession>A0ACC6KZC5</accession>
<evidence type="ECO:0000313" key="2">
    <source>
        <dbReference type="Proteomes" id="UP001246858"/>
    </source>
</evidence>
<sequence>ERSVELAHEMIAEGYAIEEIIKLTKLTKEEILSLGV</sequence>
<evidence type="ECO:0000313" key="1">
    <source>
        <dbReference type="EMBL" id="MDR6784535.1"/>
    </source>
</evidence>
<reference evidence="1" key="1">
    <citation type="submission" date="2023-07" db="EMBL/GenBank/DDBJ databases">
        <title>Sorghum-associated microbial communities from plants grown in Nebraska, USA.</title>
        <authorList>
            <person name="Schachtman D."/>
        </authorList>
    </citation>
    <scope>NUCLEOTIDE SEQUENCE</scope>
    <source>
        <strain evidence="1">2697</strain>
    </source>
</reference>
<keyword evidence="2" id="KW-1185">Reference proteome</keyword>
<dbReference type="EMBL" id="JAVDTF010000002">
    <property type="protein sequence ID" value="MDR6784535.1"/>
    <property type="molecule type" value="Genomic_DNA"/>
</dbReference>